<organism evidence="2 3">
    <name type="scientific">Protea cynaroides</name>
    <dbReference type="NCBI Taxonomy" id="273540"/>
    <lineage>
        <taxon>Eukaryota</taxon>
        <taxon>Viridiplantae</taxon>
        <taxon>Streptophyta</taxon>
        <taxon>Embryophyta</taxon>
        <taxon>Tracheophyta</taxon>
        <taxon>Spermatophyta</taxon>
        <taxon>Magnoliopsida</taxon>
        <taxon>Proteales</taxon>
        <taxon>Proteaceae</taxon>
        <taxon>Protea</taxon>
    </lineage>
</organism>
<dbReference type="InterPro" id="IPR005162">
    <property type="entry name" value="Retrotrans_gag_dom"/>
</dbReference>
<dbReference type="Pfam" id="PF03732">
    <property type="entry name" value="Retrotrans_gag"/>
    <property type="match status" value="1"/>
</dbReference>
<dbReference type="EMBL" id="JAMYWD010000001">
    <property type="protein sequence ID" value="KAJ4980504.1"/>
    <property type="molecule type" value="Genomic_DNA"/>
</dbReference>
<feature type="domain" description="Retrotransposon gag" evidence="1">
    <location>
        <begin position="37"/>
        <end position="127"/>
    </location>
</feature>
<reference evidence="2" key="1">
    <citation type="journal article" date="2023" name="Plant J.">
        <title>The genome of the king protea, Protea cynaroides.</title>
        <authorList>
            <person name="Chang J."/>
            <person name="Duong T.A."/>
            <person name="Schoeman C."/>
            <person name="Ma X."/>
            <person name="Roodt D."/>
            <person name="Barker N."/>
            <person name="Li Z."/>
            <person name="Van de Peer Y."/>
            <person name="Mizrachi E."/>
        </authorList>
    </citation>
    <scope>NUCLEOTIDE SEQUENCE</scope>
    <source>
        <tissue evidence="2">Young leaves</tissue>
    </source>
</reference>
<gene>
    <name evidence="2" type="ORF">NE237_031341</name>
</gene>
<proteinExistence type="predicted"/>
<dbReference type="OrthoDB" id="1934512at2759"/>
<dbReference type="Proteomes" id="UP001141806">
    <property type="component" value="Unassembled WGS sequence"/>
</dbReference>
<protein>
    <recommendedName>
        <fullName evidence="1">Retrotransposon gag domain-containing protein</fullName>
    </recommendedName>
</protein>
<evidence type="ECO:0000259" key="1">
    <source>
        <dbReference type="Pfam" id="PF03732"/>
    </source>
</evidence>
<sequence length="186" mass="21366">MPKVDPYDGTTDQQLHLDKFSALMVLHRYEDAILCQAFPSTLWGVGRLWFNSLPANSIQSFNQLSDRFFEHFQTQTASKKTSTNLINVKQKLEETLRAYLSRFNREALEIKNISSEVKMTALQGGIKDKDLLKSLYKRPSQTYAELMTRAKKYAAMNEALLLTHPKFGEKMRPEDQVTAPDDTSKK</sequence>
<evidence type="ECO:0000313" key="2">
    <source>
        <dbReference type="EMBL" id="KAJ4980504.1"/>
    </source>
</evidence>
<accession>A0A9Q0R2C8</accession>
<comment type="caution">
    <text evidence="2">The sequence shown here is derived from an EMBL/GenBank/DDBJ whole genome shotgun (WGS) entry which is preliminary data.</text>
</comment>
<name>A0A9Q0R2C8_9MAGN</name>
<evidence type="ECO:0000313" key="3">
    <source>
        <dbReference type="Proteomes" id="UP001141806"/>
    </source>
</evidence>
<keyword evidence="3" id="KW-1185">Reference proteome</keyword>
<dbReference type="PANTHER" id="PTHR33223:SF10">
    <property type="entry name" value="AMINOTRANSFERASE-LIKE PLANT MOBILE DOMAIN-CONTAINING PROTEIN"/>
    <property type="match status" value="1"/>
</dbReference>
<dbReference type="PANTHER" id="PTHR33223">
    <property type="entry name" value="CCHC-TYPE DOMAIN-CONTAINING PROTEIN"/>
    <property type="match status" value="1"/>
</dbReference>
<dbReference type="AlphaFoldDB" id="A0A9Q0R2C8"/>